<dbReference type="AlphaFoldDB" id="A0A0A8Z4G5"/>
<reference evidence="1" key="2">
    <citation type="journal article" date="2015" name="Data Brief">
        <title>Shoot transcriptome of the giant reed, Arundo donax.</title>
        <authorList>
            <person name="Barrero R.A."/>
            <person name="Guerrero F.D."/>
            <person name="Moolhuijzen P."/>
            <person name="Goolsby J.A."/>
            <person name="Tidwell J."/>
            <person name="Bellgard S.E."/>
            <person name="Bellgard M.I."/>
        </authorList>
    </citation>
    <scope>NUCLEOTIDE SEQUENCE</scope>
    <source>
        <tissue evidence="1">Shoot tissue taken approximately 20 cm above the soil surface</tissue>
    </source>
</reference>
<dbReference type="EMBL" id="GBRH01263611">
    <property type="protein sequence ID" value="JAD34284.1"/>
    <property type="molecule type" value="Transcribed_RNA"/>
</dbReference>
<reference evidence="1" key="1">
    <citation type="submission" date="2014-09" db="EMBL/GenBank/DDBJ databases">
        <authorList>
            <person name="Magalhaes I.L.F."/>
            <person name="Oliveira U."/>
            <person name="Santos F.R."/>
            <person name="Vidigal T.H.D.A."/>
            <person name="Brescovit A.D."/>
            <person name="Santos A.J."/>
        </authorList>
    </citation>
    <scope>NUCLEOTIDE SEQUENCE</scope>
    <source>
        <tissue evidence="1">Shoot tissue taken approximately 20 cm above the soil surface</tissue>
    </source>
</reference>
<evidence type="ECO:0000313" key="1">
    <source>
        <dbReference type="EMBL" id="JAD34284.1"/>
    </source>
</evidence>
<organism evidence="1">
    <name type="scientific">Arundo donax</name>
    <name type="common">Giant reed</name>
    <name type="synonym">Donax arundinaceus</name>
    <dbReference type="NCBI Taxonomy" id="35708"/>
    <lineage>
        <taxon>Eukaryota</taxon>
        <taxon>Viridiplantae</taxon>
        <taxon>Streptophyta</taxon>
        <taxon>Embryophyta</taxon>
        <taxon>Tracheophyta</taxon>
        <taxon>Spermatophyta</taxon>
        <taxon>Magnoliopsida</taxon>
        <taxon>Liliopsida</taxon>
        <taxon>Poales</taxon>
        <taxon>Poaceae</taxon>
        <taxon>PACMAD clade</taxon>
        <taxon>Arundinoideae</taxon>
        <taxon>Arundineae</taxon>
        <taxon>Arundo</taxon>
    </lineage>
</organism>
<protein>
    <submittedName>
        <fullName evidence="1">Uncharacterized protein</fullName>
    </submittedName>
</protein>
<name>A0A0A8Z4G5_ARUDO</name>
<proteinExistence type="predicted"/>
<sequence>MPSNTALASATSSHLA</sequence>
<accession>A0A0A8Z4G5</accession>